<dbReference type="OrthoDB" id="1187639at2"/>
<organism evidence="1 2">
    <name type="scientific">Flavobacterium limnosediminis JC2902</name>
    <dbReference type="NCBI Taxonomy" id="1341181"/>
    <lineage>
        <taxon>Bacteria</taxon>
        <taxon>Pseudomonadati</taxon>
        <taxon>Bacteroidota</taxon>
        <taxon>Flavobacteriia</taxon>
        <taxon>Flavobacteriales</taxon>
        <taxon>Flavobacteriaceae</taxon>
        <taxon>Flavobacterium</taxon>
    </lineage>
</organism>
<dbReference type="AlphaFoldDB" id="V6SY92"/>
<evidence type="ECO:0000313" key="1">
    <source>
        <dbReference type="EMBL" id="ESU29385.1"/>
    </source>
</evidence>
<proteinExistence type="predicted"/>
<dbReference type="PATRIC" id="fig|1341181.4.peg.777"/>
<name>V6SY92_9FLAO</name>
<dbReference type="Proteomes" id="UP000018004">
    <property type="component" value="Unassembled WGS sequence"/>
</dbReference>
<keyword evidence="2" id="KW-1185">Reference proteome</keyword>
<dbReference type="RefSeq" id="WP_023578453.1">
    <property type="nucleotide sequence ID" value="NZ_AVGG01000002.1"/>
</dbReference>
<protein>
    <submittedName>
        <fullName evidence="1">Uncharacterized protein</fullName>
    </submittedName>
</protein>
<gene>
    <name evidence="1" type="ORF">FLJC2902T_07830</name>
</gene>
<sequence length="249" mass="29591">MKTKQKAFNRKGLILPIIFFWVLNYTQAQTSEETLSKSFDLAIGKESLEINNGTIHINEFRILNNKHRYYPTDKFEAGTVTYNNQNYYDVAIKYDIYKDAIIYRPQASDAVSLNLIQDKVTSFSINNKKFVYLHSLSLPLAQLKTGYYEENVLGKKFIFYIRHHRDKREVLKGSSVFHEFDDNYEYFIKKEGNFHKISTKKDIIKLFPEYKRKINDFYFSSKKLLKTDEPLFYEKLMTYLNNATENYAD</sequence>
<accession>V6SY92</accession>
<dbReference type="STRING" id="1341181.FLJC2902T_07830"/>
<evidence type="ECO:0000313" key="2">
    <source>
        <dbReference type="Proteomes" id="UP000018004"/>
    </source>
</evidence>
<reference evidence="1 2" key="1">
    <citation type="submission" date="2013-08" db="EMBL/GenBank/DDBJ databases">
        <title>Flavobacterium limnosediminis JC2902 genome sequencing.</title>
        <authorList>
            <person name="Lee K."/>
            <person name="Yi H."/>
            <person name="Park S."/>
            <person name="Chun J."/>
        </authorList>
    </citation>
    <scope>NUCLEOTIDE SEQUENCE [LARGE SCALE GENOMIC DNA]</scope>
    <source>
        <strain evidence="1 2">JC2902</strain>
    </source>
</reference>
<dbReference type="eggNOG" id="ENOG5032ZKA">
    <property type="taxonomic scope" value="Bacteria"/>
</dbReference>
<comment type="caution">
    <text evidence="1">The sequence shown here is derived from an EMBL/GenBank/DDBJ whole genome shotgun (WGS) entry which is preliminary data.</text>
</comment>
<dbReference type="EMBL" id="AVGG01000002">
    <property type="protein sequence ID" value="ESU29385.1"/>
    <property type="molecule type" value="Genomic_DNA"/>
</dbReference>